<dbReference type="PANTHER" id="PTHR24404">
    <property type="entry name" value="ZINC FINGER PROTEIN"/>
    <property type="match status" value="1"/>
</dbReference>
<dbReference type="PROSITE" id="PS00028">
    <property type="entry name" value="ZINC_FINGER_C2H2_1"/>
    <property type="match status" value="3"/>
</dbReference>
<dbReference type="AlphaFoldDB" id="A0AAF3EFS6"/>
<sequence>MMQNGAFSTVATDGLPASTALQWAQFQSSNLVAEVQAQQNRDNGSGSTVVESAESAIDRQLRVLMSGAAASVSQMTNPTSRKRSQNGNVQTHNESEMSVDEHLSSIPSPQHWIDQFRYTQDLAMLGGMAVGGVGKDPYKLGGGQQNGGVNGQQQGVTSMIVSNTSNGQPQGTTSVGGLPPCPQQIIINSDFLRCEENGGRVGGGVRGGSSSGGPSSSSCSPSSSDHNHHILRHTSSTDVVNSMINNAQLKTEPLEAAYGLPSLIGMPMHLNPYQNARNSIDAPRSSTGNPASVQGRRTRSSTDGMFKCQFCPKKWTDESLLQQHMGDCRMVRVHECAQCGKRFKARGGLQQHMRSRIHSNDRPYACQFCAKRFTQKSHVDQHERIHTGVKPFICQFCGRAFRQRSQQMGHEATHQHSGSRGHRRNTNDDEGHRQQQSVSLQQQQSHQQVQVQQQPQQNQQLDSVSALDSMLHQSLPSMVQQQTNGLQLAQQNTSPPTSSGPLAAPPLNNLFGFPANCANNAMSSLLALSQNMCPPQPGAYGGNMNNMALGIINSIQ</sequence>
<dbReference type="GO" id="GO:0000978">
    <property type="term" value="F:RNA polymerase II cis-regulatory region sequence-specific DNA binding"/>
    <property type="evidence" value="ECO:0007669"/>
    <property type="project" value="TreeGrafter"/>
</dbReference>
<feature type="compositionally biased region" description="Polar residues" evidence="9">
    <location>
        <begin position="71"/>
        <end position="92"/>
    </location>
</feature>
<protein>
    <recommendedName>
        <fullName evidence="10">C2H2-type domain-containing protein</fullName>
    </recommendedName>
</protein>
<evidence type="ECO:0000256" key="1">
    <source>
        <dbReference type="ARBA" id="ARBA00004123"/>
    </source>
</evidence>
<dbReference type="InterPro" id="IPR036236">
    <property type="entry name" value="Znf_C2H2_sf"/>
</dbReference>
<name>A0AAF3EFS6_9BILA</name>
<feature type="compositionally biased region" description="Low complexity" evidence="9">
    <location>
        <begin position="434"/>
        <end position="460"/>
    </location>
</feature>
<dbReference type="FunFam" id="3.30.160.60:FF:000446">
    <property type="entry name" value="Zinc finger protein"/>
    <property type="match status" value="1"/>
</dbReference>
<feature type="region of interest" description="Disordered" evidence="9">
    <location>
        <begin position="277"/>
        <end position="299"/>
    </location>
</feature>
<evidence type="ECO:0000256" key="2">
    <source>
        <dbReference type="ARBA" id="ARBA00022723"/>
    </source>
</evidence>
<dbReference type="PROSITE" id="PS50157">
    <property type="entry name" value="ZINC_FINGER_C2H2_2"/>
    <property type="match status" value="3"/>
</dbReference>
<evidence type="ECO:0000256" key="4">
    <source>
        <dbReference type="ARBA" id="ARBA00022771"/>
    </source>
</evidence>
<dbReference type="GO" id="GO:0008270">
    <property type="term" value="F:zinc ion binding"/>
    <property type="evidence" value="ECO:0007669"/>
    <property type="project" value="UniProtKB-KW"/>
</dbReference>
<dbReference type="InterPro" id="IPR050589">
    <property type="entry name" value="Ikaros_C2H2-ZF"/>
</dbReference>
<evidence type="ECO:0000256" key="5">
    <source>
        <dbReference type="ARBA" id="ARBA00022833"/>
    </source>
</evidence>
<evidence type="ECO:0000256" key="7">
    <source>
        <dbReference type="ARBA" id="ARBA00023242"/>
    </source>
</evidence>
<keyword evidence="5" id="KW-0862">Zinc</keyword>
<feature type="compositionally biased region" description="Polar residues" evidence="9">
    <location>
        <begin position="161"/>
        <end position="175"/>
    </location>
</feature>
<feature type="domain" description="C2H2-type" evidence="10">
    <location>
        <begin position="334"/>
        <end position="363"/>
    </location>
</feature>
<evidence type="ECO:0000256" key="9">
    <source>
        <dbReference type="SAM" id="MobiDB-lite"/>
    </source>
</evidence>
<dbReference type="InterPro" id="IPR013087">
    <property type="entry name" value="Znf_C2H2_type"/>
</dbReference>
<dbReference type="SUPFAM" id="SSF57667">
    <property type="entry name" value="beta-beta-alpha zinc fingers"/>
    <property type="match status" value="2"/>
</dbReference>
<dbReference type="GO" id="GO:0003700">
    <property type="term" value="F:DNA-binding transcription factor activity"/>
    <property type="evidence" value="ECO:0007669"/>
    <property type="project" value="TreeGrafter"/>
</dbReference>
<feature type="compositionally biased region" description="Gly residues" evidence="9">
    <location>
        <begin position="199"/>
        <end position="211"/>
    </location>
</feature>
<dbReference type="PANTHER" id="PTHR24404:SF114">
    <property type="entry name" value="KLUMPFUSS, ISOFORM B-RELATED"/>
    <property type="match status" value="1"/>
</dbReference>
<feature type="region of interest" description="Disordered" evidence="9">
    <location>
        <begin position="478"/>
        <end position="505"/>
    </location>
</feature>
<evidence type="ECO:0000313" key="12">
    <source>
        <dbReference type="WBParaSite" id="MBELARI_LOCUS12819.1"/>
    </source>
</evidence>
<dbReference type="FunFam" id="3.30.160.60:FF:001498">
    <property type="entry name" value="Zinc finger protein 404"/>
    <property type="match status" value="1"/>
</dbReference>
<evidence type="ECO:0000256" key="3">
    <source>
        <dbReference type="ARBA" id="ARBA00022737"/>
    </source>
</evidence>
<organism evidence="11 12">
    <name type="scientific">Mesorhabditis belari</name>
    <dbReference type="NCBI Taxonomy" id="2138241"/>
    <lineage>
        <taxon>Eukaryota</taxon>
        <taxon>Metazoa</taxon>
        <taxon>Ecdysozoa</taxon>
        <taxon>Nematoda</taxon>
        <taxon>Chromadorea</taxon>
        <taxon>Rhabditida</taxon>
        <taxon>Rhabditina</taxon>
        <taxon>Rhabditomorpha</taxon>
        <taxon>Rhabditoidea</taxon>
        <taxon>Rhabditidae</taxon>
        <taxon>Mesorhabditinae</taxon>
        <taxon>Mesorhabditis</taxon>
    </lineage>
</organism>
<dbReference type="GO" id="GO:0000122">
    <property type="term" value="P:negative regulation of transcription by RNA polymerase II"/>
    <property type="evidence" value="ECO:0007669"/>
    <property type="project" value="UniProtKB-ARBA"/>
</dbReference>
<keyword evidence="11" id="KW-1185">Reference proteome</keyword>
<feature type="compositionally biased region" description="Polar residues" evidence="9">
    <location>
        <begin position="277"/>
        <end position="292"/>
    </location>
</feature>
<proteinExistence type="predicted"/>
<evidence type="ECO:0000256" key="6">
    <source>
        <dbReference type="ARBA" id="ARBA00023125"/>
    </source>
</evidence>
<feature type="domain" description="C2H2-type" evidence="10">
    <location>
        <begin position="392"/>
        <end position="421"/>
    </location>
</feature>
<keyword evidence="7" id="KW-0539">Nucleus</keyword>
<keyword evidence="2" id="KW-0479">Metal-binding</keyword>
<feature type="compositionally biased region" description="Low complexity" evidence="9">
    <location>
        <begin position="212"/>
        <end position="224"/>
    </location>
</feature>
<keyword evidence="3" id="KW-0677">Repeat</keyword>
<dbReference type="GO" id="GO:0005634">
    <property type="term" value="C:nucleus"/>
    <property type="evidence" value="ECO:0007669"/>
    <property type="project" value="UniProtKB-SubCell"/>
</dbReference>
<feature type="compositionally biased region" description="Low complexity" evidence="9">
    <location>
        <begin position="480"/>
        <end position="493"/>
    </location>
</feature>
<dbReference type="Gene3D" id="3.30.160.60">
    <property type="entry name" value="Classic Zinc Finger"/>
    <property type="match status" value="3"/>
</dbReference>
<reference evidence="12" key="1">
    <citation type="submission" date="2024-02" db="UniProtKB">
        <authorList>
            <consortium name="WormBaseParasite"/>
        </authorList>
    </citation>
    <scope>IDENTIFICATION</scope>
</reference>
<evidence type="ECO:0000313" key="11">
    <source>
        <dbReference type="Proteomes" id="UP000887575"/>
    </source>
</evidence>
<feature type="domain" description="C2H2-type" evidence="10">
    <location>
        <begin position="364"/>
        <end position="391"/>
    </location>
</feature>
<feature type="region of interest" description="Disordered" evidence="9">
    <location>
        <begin position="69"/>
        <end position="104"/>
    </location>
</feature>
<dbReference type="SMART" id="SM00355">
    <property type="entry name" value="ZnF_C2H2"/>
    <property type="match status" value="4"/>
</dbReference>
<feature type="region of interest" description="Disordered" evidence="9">
    <location>
        <begin position="198"/>
        <end position="229"/>
    </location>
</feature>
<keyword evidence="4 8" id="KW-0863">Zinc-finger</keyword>
<dbReference type="Proteomes" id="UP000887575">
    <property type="component" value="Unassembled WGS sequence"/>
</dbReference>
<dbReference type="Pfam" id="PF00096">
    <property type="entry name" value="zf-C2H2"/>
    <property type="match status" value="1"/>
</dbReference>
<feature type="region of interest" description="Disordered" evidence="9">
    <location>
        <begin position="405"/>
        <end position="464"/>
    </location>
</feature>
<evidence type="ECO:0000256" key="8">
    <source>
        <dbReference type="PROSITE-ProRule" id="PRU00042"/>
    </source>
</evidence>
<comment type="subcellular location">
    <subcellularLocation>
        <location evidence="1">Nucleus</location>
    </subcellularLocation>
</comment>
<accession>A0AAF3EFS6</accession>
<feature type="region of interest" description="Disordered" evidence="9">
    <location>
        <begin position="161"/>
        <end position="180"/>
    </location>
</feature>
<evidence type="ECO:0000259" key="10">
    <source>
        <dbReference type="PROSITE" id="PS50157"/>
    </source>
</evidence>
<dbReference type="WBParaSite" id="MBELARI_LOCUS12819.1">
    <property type="protein sequence ID" value="MBELARI_LOCUS12819.1"/>
    <property type="gene ID" value="MBELARI_LOCUS12819"/>
</dbReference>
<keyword evidence="6" id="KW-0238">DNA-binding</keyword>
<feature type="compositionally biased region" description="Basic and acidic residues" evidence="9">
    <location>
        <begin position="93"/>
        <end position="103"/>
    </location>
</feature>